<feature type="domain" description="Beta-xylosidase C-terminal Concanavalin A-like" evidence="1">
    <location>
        <begin position="6"/>
        <end position="152"/>
    </location>
</feature>
<evidence type="ECO:0000313" key="3">
    <source>
        <dbReference type="Proteomes" id="UP001239213"/>
    </source>
</evidence>
<reference evidence="2" key="1">
    <citation type="submission" date="2016-11" db="EMBL/GenBank/DDBJ databases">
        <title>The genome sequence of Colletotrichum cuscutae.</title>
        <authorList>
            <person name="Baroncelli R."/>
        </authorList>
    </citation>
    <scope>NUCLEOTIDE SEQUENCE</scope>
    <source>
        <strain evidence="2">IMI 304802</strain>
    </source>
</reference>
<protein>
    <recommendedName>
        <fullName evidence="1">Beta-xylosidase C-terminal Concanavalin A-like domain-containing protein</fullName>
    </recommendedName>
</protein>
<dbReference type="SUPFAM" id="SSF49899">
    <property type="entry name" value="Concanavalin A-like lectins/glucanases"/>
    <property type="match status" value="1"/>
</dbReference>
<accession>A0AAI9YCY6</accession>
<dbReference type="EMBL" id="MPDP01000005">
    <property type="protein sequence ID" value="KAK1498154.1"/>
    <property type="molecule type" value="Genomic_DNA"/>
</dbReference>
<gene>
    <name evidence="2" type="ORF">CCUS01_12930</name>
</gene>
<organism evidence="2 3">
    <name type="scientific">Colletotrichum cuscutae</name>
    <dbReference type="NCBI Taxonomy" id="1209917"/>
    <lineage>
        <taxon>Eukaryota</taxon>
        <taxon>Fungi</taxon>
        <taxon>Dikarya</taxon>
        <taxon>Ascomycota</taxon>
        <taxon>Pezizomycotina</taxon>
        <taxon>Sordariomycetes</taxon>
        <taxon>Hypocreomycetidae</taxon>
        <taxon>Glomerellales</taxon>
        <taxon>Glomerellaceae</taxon>
        <taxon>Colletotrichum</taxon>
        <taxon>Colletotrichum acutatum species complex</taxon>
    </lineage>
</organism>
<keyword evidence="3" id="KW-1185">Reference proteome</keyword>
<comment type="caution">
    <text evidence="2">The sequence shown here is derived from an EMBL/GenBank/DDBJ whole genome shotgun (WGS) entry which is preliminary data.</text>
</comment>
<dbReference type="Proteomes" id="UP001239213">
    <property type="component" value="Unassembled WGS sequence"/>
</dbReference>
<dbReference type="InterPro" id="IPR041542">
    <property type="entry name" value="GH43_C2"/>
</dbReference>
<evidence type="ECO:0000259" key="1">
    <source>
        <dbReference type="Pfam" id="PF17851"/>
    </source>
</evidence>
<proteinExistence type="predicted"/>
<dbReference type="InterPro" id="IPR013320">
    <property type="entry name" value="ConA-like_dom_sf"/>
</dbReference>
<evidence type="ECO:0000313" key="2">
    <source>
        <dbReference type="EMBL" id="KAK1498154.1"/>
    </source>
</evidence>
<dbReference type="AlphaFoldDB" id="A0AAI9YCY6"/>
<dbReference type="Pfam" id="PF17851">
    <property type="entry name" value="GH43_C2"/>
    <property type="match status" value="1"/>
</dbReference>
<name>A0AAI9YCY6_9PEZI</name>
<dbReference type="Gene3D" id="2.60.120.200">
    <property type="match status" value="1"/>
</dbReference>
<sequence>MCAGLSFIGRPQTDSLFTFEAVIDAPSSDVDQETGVTLCLTQYNHADVGVVILPKTDGSGGSDRMLRFRATGEDAPAENIVKVPEAWGDDSIRFQIATVNSTHYTMAASQASQSDQQVVMSTFSARLVSGQSGPFTGSLVGVYATCNGAGSGVECPSGGDSCVKEWHYEGKGQYYTEIDLTPQ</sequence>